<reference evidence="2 3" key="1">
    <citation type="submission" date="2016-11" db="EMBL/GenBank/DDBJ databases">
        <authorList>
            <person name="Jaros S."/>
            <person name="Januszkiewicz K."/>
            <person name="Wedrychowicz H."/>
        </authorList>
    </citation>
    <scope>NUCLEOTIDE SEQUENCE [LARGE SCALE GENOMIC DNA]</scope>
    <source>
        <strain evidence="2 3">DSM 24574</strain>
    </source>
</reference>
<protein>
    <submittedName>
        <fullName evidence="2">Uncharacterized protein</fullName>
    </submittedName>
</protein>
<evidence type="ECO:0000256" key="1">
    <source>
        <dbReference type="SAM" id="Phobius"/>
    </source>
</evidence>
<dbReference type="Proteomes" id="UP000184212">
    <property type="component" value="Unassembled WGS sequence"/>
</dbReference>
<accession>A0A1M5KJH8</accession>
<evidence type="ECO:0000313" key="3">
    <source>
        <dbReference type="Proteomes" id="UP000184212"/>
    </source>
</evidence>
<name>A0A1M5KJH8_9BACT</name>
<feature type="transmembrane region" description="Helical" evidence="1">
    <location>
        <begin position="273"/>
        <end position="289"/>
    </location>
</feature>
<keyword evidence="1" id="KW-1133">Transmembrane helix</keyword>
<dbReference type="OrthoDB" id="919086at2"/>
<feature type="transmembrane region" description="Helical" evidence="1">
    <location>
        <begin position="204"/>
        <end position="223"/>
    </location>
</feature>
<gene>
    <name evidence="2" type="ORF">SAMN04488109_0682</name>
</gene>
<dbReference type="EMBL" id="FQWQ01000001">
    <property type="protein sequence ID" value="SHG52937.1"/>
    <property type="molecule type" value="Genomic_DNA"/>
</dbReference>
<keyword evidence="1" id="KW-0472">Membrane</keyword>
<feature type="transmembrane region" description="Helical" evidence="1">
    <location>
        <begin position="296"/>
        <end position="318"/>
    </location>
</feature>
<dbReference type="RefSeq" id="WP_073131074.1">
    <property type="nucleotide sequence ID" value="NZ_FQWQ01000001.1"/>
</dbReference>
<feature type="transmembrane region" description="Helical" evidence="1">
    <location>
        <begin position="235"/>
        <end position="253"/>
    </location>
</feature>
<proteinExistence type="predicted"/>
<feature type="transmembrane region" description="Helical" evidence="1">
    <location>
        <begin position="57"/>
        <end position="74"/>
    </location>
</feature>
<feature type="transmembrane region" description="Helical" evidence="1">
    <location>
        <begin position="94"/>
        <end position="117"/>
    </location>
</feature>
<keyword evidence="3" id="KW-1185">Reference proteome</keyword>
<feature type="transmembrane region" description="Helical" evidence="1">
    <location>
        <begin position="20"/>
        <end position="37"/>
    </location>
</feature>
<keyword evidence="1" id="KW-0812">Transmembrane</keyword>
<feature type="transmembrane region" description="Helical" evidence="1">
    <location>
        <begin position="364"/>
        <end position="386"/>
    </location>
</feature>
<organism evidence="2 3">
    <name type="scientific">Chryseolinea serpens</name>
    <dbReference type="NCBI Taxonomy" id="947013"/>
    <lineage>
        <taxon>Bacteria</taxon>
        <taxon>Pseudomonadati</taxon>
        <taxon>Bacteroidota</taxon>
        <taxon>Cytophagia</taxon>
        <taxon>Cytophagales</taxon>
        <taxon>Fulvivirgaceae</taxon>
        <taxon>Chryseolinea</taxon>
    </lineage>
</organism>
<feature type="transmembrane region" description="Helical" evidence="1">
    <location>
        <begin position="173"/>
        <end position="192"/>
    </location>
</feature>
<feature type="transmembrane region" description="Helical" evidence="1">
    <location>
        <begin position="137"/>
        <end position="161"/>
    </location>
</feature>
<dbReference type="AlphaFoldDB" id="A0A1M5KJH8"/>
<sequence length="391" mass="43183">MDALSLQASARSESKAVPPYLYVTVLSSLSIMVGLIWDISWHLSIGRDGLFSAPHLAIYLGGVTAGLFSGYRVLRLTFAGSALERAGSVKFWGIFYGSLGNLFCIWGALAMLTSAPFDDWWHNTYGLDVTILSPPHTVLLLGMITIQLGAIVSVVAYQNLGGATMTTDTQNRFTWLFGFSSGFMVAMLYTMASEYLSRHDMHGVLFYEVASLIFPLFLVAFSVASHSRWGATQAATVYSVLMLVMLWILPLFPATPRLGPVLNPITTFQPFDFPLLLVIPALAIDFIIHRPSLSNAWLRSVVCSLAFVVLLLAVQWPFANVLMASKGHWFFGTSKWYFGSDANWEYRYAFGPWMISSGLDLVKGLAIAFVLGVLTSRVGLAWGSWLKRIVR</sequence>
<evidence type="ECO:0000313" key="2">
    <source>
        <dbReference type="EMBL" id="SHG52937.1"/>
    </source>
</evidence>
<dbReference type="STRING" id="947013.SAMN04488109_0682"/>